<reference evidence="1 2" key="1">
    <citation type="submission" date="2016-03" db="EMBL/GenBank/DDBJ databases">
        <title>Genome sequence of Rhodococcus kyotonensis KB10.</title>
        <authorList>
            <person name="Jeong H."/>
            <person name="Hong C.E."/>
            <person name="Jo S.H."/>
            <person name="Park J.M."/>
        </authorList>
    </citation>
    <scope>NUCLEOTIDE SEQUENCE [LARGE SCALE GENOMIC DNA]</scope>
    <source>
        <strain evidence="1 2">KB10</strain>
    </source>
</reference>
<protein>
    <recommendedName>
        <fullName evidence="3">GAF domain-containing protein</fullName>
    </recommendedName>
</protein>
<dbReference type="EMBL" id="LVHI01000006">
    <property type="protein sequence ID" value="OAK56036.1"/>
    <property type="molecule type" value="Genomic_DNA"/>
</dbReference>
<evidence type="ECO:0000313" key="2">
    <source>
        <dbReference type="Proteomes" id="UP000077519"/>
    </source>
</evidence>
<sequence length="159" mass="17784">MDLPTVRSDADRYVYRAPMRGAVDRALELGVVGVGGRLDAVPVDFADAVARTDRLYDERTARRLERFAAVPDLSFVWTRSADGDYFLGQIDGPWRYDASASDVDLVNVRPCRWVTVPEHRVPAATVRTFARGGRNFQQTNDANVGRLSAEIWTVTHSNE</sequence>
<name>A0A177YKC0_9NOCA</name>
<proteinExistence type="predicted"/>
<comment type="caution">
    <text evidence="1">The sequence shown here is derived from an EMBL/GenBank/DDBJ whole genome shotgun (WGS) entry which is preliminary data.</text>
</comment>
<dbReference type="Proteomes" id="UP000077519">
    <property type="component" value="Unassembled WGS sequence"/>
</dbReference>
<evidence type="ECO:0008006" key="3">
    <source>
        <dbReference type="Google" id="ProtNLM"/>
    </source>
</evidence>
<gene>
    <name evidence="1" type="ORF">A3K89_17680</name>
</gene>
<organism evidence="1 2">
    <name type="scientific">Rhodococcoides kyotonense</name>
    <dbReference type="NCBI Taxonomy" id="398843"/>
    <lineage>
        <taxon>Bacteria</taxon>
        <taxon>Bacillati</taxon>
        <taxon>Actinomycetota</taxon>
        <taxon>Actinomycetes</taxon>
        <taxon>Mycobacteriales</taxon>
        <taxon>Nocardiaceae</taxon>
        <taxon>Rhodococcoides</taxon>
    </lineage>
</organism>
<evidence type="ECO:0000313" key="1">
    <source>
        <dbReference type="EMBL" id="OAK56036.1"/>
    </source>
</evidence>
<accession>A0A177YKC0</accession>
<dbReference type="AlphaFoldDB" id="A0A177YKC0"/>
<dbReference type="RefSeq" id="WP_068422689.1">
    <property type="nucleotide sequence ID" value="NZ_LVHI01000006.1"/>
</dbReference>
<keyword evidence="2" id="KW-1185">Reference proteome</keyword>